<sequence>MLHMHKWDKPWTGKLEIYTDDLDESYSSDSTQSSSASSSSGSSSVSSSESESGSRRSSKLNRNSGNEVYIGNSGSSSGSKSSSESGSELSSRPKNTKKSFKVPKNGYGWRNCVILAVAMYEDEYEGIDACNNADTVALFVAASNLIKHASERDRNNPKAVPTIRGLDALGNLKETPYDSTVDFDQNLKKLMGRFSMNPGSSSESESDVPNVRKKASTATTSKKRVATPGKKGP</sequence>
<feature type="compositionally biased region" description="Low complexity" evidence="1">
    <location>
        <begin position="27"/>
        <end position="51"/>
    </location>
</feature>
<dbReference type="InParanoid" id="A0A4S2N355"/>
<gene>
    <name evidence="2" type="ORF">EX30DRAFT_83509</name>
</gene>
<feature type="region of interest" description="Disordered" evidence="1">
    <location>
        <begin position="192"/>
        <end position="233"/>
    </location>
</feature>
<feature type="compositionally biased region" description="Basic residues" evidence="1">
    <location>
        <begin position="211"/>
        <end position="225"/>
    </location>
</feature>
<protein>
    <submittedName>
        <fullName evidence="2">Uncharacterized protein</fullName>
    </submittedName>
</protein>
<evidence type="ECO:0000313" key="2">
    <source>
        <dbReference type="EMBL" id="TGZ83503.1"/>
    </source>
</evidence>
<organism evidence="2 3">
    <name type="scientific">Ascodesmis nigricans</name>
    <dbReference type="NCBI Taxonomy" id="341454"/>
    <lineage>
        <taxon>Eukaryota</taxon>
        <taxon>Fungi</taxon>
        <taxon>Dikarya</taxon>
        <taxon>Ascomycota</taxon>
        <taxon>Pezizomycotina</taxon>
        <taxon>Pezizomycetes</taxon>
        <taxon>Pezizales</taxon>
        <taxon>Ascodesmidaceae</taxon>
        <taxon>Ascodesmis</taxon>
    </lineage>
</organism>
<evidence type="ECO:0000313" key="3">
    <source>
        <dbReference type="Proteomes" id="UP000298138"/>
    </source>
</evidence>
<reference evidence="2 3" key="1">
    <citation type="submission" date="2019-04" db="EMBL/GenBank/DDBJ databases">
        <title>Comparative genomics and transcriptomics to analyze fruiting body development in filamentous ascomycetes.</title>
        <authorList>
            <consortium name="DOE Joint Genome Institute"/>
            <person name="Lutkenhaus R."/>
            <person name="Traeger S."/>
            <person name="Breuer J."/>
            <person name="Kuo A."/>
            <person name="Lipzen A."/>
            <person name="Pangilinan J."/>
            <person name="Dilworth D."/>
            <person name="Sandor L."/>
            <person name="Poggeler S."/>
            <person name="Barry K."/>
            <person name="Grigoriev I.V."/>
            <person name="Nowrousian M."/>
        </authorList>
    </citation>
    <scope>NUCLEOTIDE SEQUENCE [LARGE SCALE GENOMIC DNA]</scope>
    <source>
        <strain evidence="2 3">CBS 389.68</strain>
    </source>
</reference>
<dbReference type="EMBL" id="ML220113">
    <property type="protein sequence ID" value="TGZ83503.1"/>
    <property type="molecule type" value="Genomic_DNA"/>
</dbReference>
<feature type="compositionally biased region" description="Low complexity" evidence="1">
    <location>
        <begin position="73"/>
        <end position="90"/>
    </location>
</feature>
<evidence type="ECO:0000256" key="1">
    <source>
        <dbReference type="SAM" id="MobiDB-lite"/>
    </source>
</evidence>
<dbReference type="Proteomes" id="UP000298138">
    <property type="component" value="Unassembled WGS sequence"/>
</dbReference>
<name>A0A4S2N355_9PEZI</name>
<keyword evidence="3" id="KW-1185">Reference proteome</keyword>
<dbReference type="AlphaFoldDB" id="A0A4S2N355"/>
<proteinExistence type="predicted"/>
<accession>A0A4S2N355</accession>
<feature type="region of interest" description="Disordered" evidence="1">
    <location>
        <begin position="24"/>
        <end position="100"/>
    </location>
</feature>